<reference evidence="1" key="1">
    <citation type="journal article" date="2016" name="Nat. Genet.">
        <title>A high-quality carrot genome assembly provides new insights into carotenoid accumulation and asterid genome evolution.</title>
        <authorList>
            <person name="Iorizzo M."/>
            <person name="Ellison S."/>
            <person name="Senalik D."/>
            <person name="Zeng P."/>
            <person name="Satapoomin P."/>
            <person name="Huang J."/>
            <person name="Bowman M."/>
            <person name="Iovene M."/>
            <person name="Sanseverino W."/>
            <person name="Cavagnaro P."/>
            <person name="Yildiz M."/>
            <person name="Macko-Podgorni A."/>
            <person name="Moranska E."/>
            <person name="Grzebelus E."/>
            <person name="Grzebelus D."/>
            <person name="Ashrafi H."/>
            <person name="Zheng Z."/>
            <person name="Cheng S."/>
            <person name="Spooner D."/>
            <person name="Van Deynze A."/>
            <person name="Simon P."/>
        </authorList>
    </citation>
    <scope>NUCLEOTIDE SEQUENCE</scope>
    <source>
        <tissue evidence="1">Leaf</tissue>
    </source>
</reference>
<evidence type="ECO:0000313" key="2">
    <source>
        <dbReference type="Proteomes" id="UP000077755"/>
    </source>
</evidence>
<protein>
    <submittedName>
        <fullName evidence="1">Uncharacterized protein</fullName>
    </submittedName>
</protein>
<name>A0AAF1BCG2_DAUCS</name>
<dbReference type="Proteomes" id="UP000077755">
    <property type="component" value="Chromosome 9"/>
</dbReference>
<sequence length="79" mass="9189">MRMNSLKSPWNQSRSWSASQSGIIRTLKFTPKQRHDSKAQNPMSIDYTVDENDYRTPNVAPANMKHQYLGPEICKFVFI</sequence>
<organism evidence="1 2">
    <name type="scientific">Daucus carota subsp. sativus</name>
    <name type="common">Carrot</name>
    <dbReference type="NCBI Taxonomy" id="79200"/>
    <lineage>
        <taxon>Eukaryota</taxon>
        <taxon>Viridiplantae</taxon>
        <taxon>Streptophyta</taxon>
        <taxon>Embryophyta</taxon>
        <taxon>Tracheophyta</taxon>
        <taxon>Spermatophyta</taxon>
        <taxon>Magnoliopsida</taxon>
        <taxon>eudicotyledons</taxon>
        <taxon>Gunneridae</taxon>
        <taxon>Pentapetalae</taxon>
        <taxon>asterids</taxon>
        <taxon>campanulids</taxon>
        <taxon>Apiales</taxon>
        <taxon>Apiaceae</taxon>
        <taxon>Apioideae</taxon>
        <taxon>Scandiceae</taxon>
        <taxon>Daucinae</taxon>
        <taxon>Daucus</taxon>
        <taxon>Daucus sect. Daucus</taxon>
    </lineage>
</organism>
<accession>A0AAF1BCG2</accession>
<reference evidence="1" key="2">
    <citation type="submission" date="2022-03" db="EMBL/GenBank/DDBJ databases">
        <title>Draft title - Genomic analysis of global carrot germplasm unveils the trajectory of domestication and the origin of high carotenoid orange carrot.</title>
        <authorList>
            <person name="Iorizzo M."/>
            <person name="Ellison S."/>
            <person name="Senalik D."/>
            <person name="Macko-Podgorni A."/>
            <person name="Grzebelus D."/>
            <person name="Bostan H."/>
            <person name="Rolling W."/>
            <person name="Curaba J."/>
            <person name="Simon P."/>
        </authorList>
    </citation>
    <scope>NUCLEOTIDE SEQUENCE</scope>
    <source>
        <tissue evidence="1">Leaf</tissue>
    </source>
</reference>
<keyword evidence="2" id="KW-1185">Reference proteome</keyword>
<proteinExistence type="predicted"/>
<dbReference type="EMBL" id="CP093351">
    <property type="protein sequence ID" value="WOH14584.1"/>
    <property type="molecule type" value="Genomic_DNA"/>
</dbReference>
<evidence type="ECO:0000313" key="1">
    <source>
        <dbReference type="EMBL" id="WOH14584.1"/>
    </source>
</evidence>
<gene>
    <name evidence="1" type="ORF">DCAR_0934104</name>
</gene>
<dbReference type="AlphaFoldDB" id="A0AAF1BCG2"/>